<evidence type="ECO:0000313" key="3">
    <source>
        <dbReference type="EMBL" id="RPA57197.1"/>
    </source>
</evidence>
<keyword evidence="2" id="KW-0472">Membrane</keyword>
<feature type="transmembrane region" description="Helical" evidence="2">
    <location>
        <begin position="280"/>
        <end position="302"/>
    </location>
</feature>
<organism evidence="3 4">
    <name type="scientific">Gordonia oryzae</name>
    <dbReference type="NCBI Taxonomy" id="2487349"/>
    <lineage>
        <taxon>Bacteria</taxon>
        <taxon>Bacillati</taxon>
        <taxon>Actinomycetota</taxon>
        <taxon>Actinomycetes</taxon>
        <taxon>Mycobacteriales</taxon>
        <taxon>Gordoniaceae</taxon>
        <taxon>Gordonia</taxon>
    </lineage>
</organism>
<protein>
    <submittedName>
        <fullName evidence="3">Uncharacterized protein</fullName>
    </submittedName>
</protein>
<sequence>MSAHWHKELYMFLAPFILIAAIIYTVARTLTTNDSAPQSTSYLRYRATMRKRLKAAIIPPIAAAVILTTYGIVAQALDPTNPNVVPEPLRITLGLLWWPGICLFPLLAMLLTEKTTRPSGPPVATLAPRGTRELIPRWLLRFVSSICLIAALTPLILVSPLGATRIMRSANNPPTVNYSVDGTDIWMAYVVFLVAAILTVSVIRVTIRRRDIDPITGSDGWSRSGTAVRALCVLYIPAALVIVNGLTVPRNAALAYLDHIRAGGESIDGWPRWLASTAPAYIADGTSAMLMLGVVVALVIFARPPMPRALALTAESPIPAPHHNTNDPNDPNDQAAAR</sequence>
<reference evidence="3 4" key="1">
    <citation type="submission" date="2018-11" db="EMBL/GenBank/DDBJ databases">
        <title>Draft genome sequence of Gordonia sp. RS15-1S isolated from rice stems.</title>
        <authorList>
            <person name="Muangham S."/>
        </authorList>
    </citation>
    <scope>NUCLEOTIDE SEQUENCE [LARGE SCALE GENOMIC DNA]</scope>
    <source>
        <strain evidence="3 4">RS15-1S</strain>
    </source>
</reference>
<keyword evidence="4" id="KW-1185">Reference proteome</keyword>
<feature type="transmembrane region" description="Helical" evidence="2">
    <location>
        <begin position="186"/>
        <end position="207"/>
    </location>
</feature>
<feature type="transmembrane region" description="Helical" evidence="2">
    <location>
        <begin position="228"/>
        <end position="248"/>
    </location>
</feature>
<feature type="compositionally biased region" description="Low complexity" evidence="1">
    <location>
        <begin position="321"/>
        <end position="338"/>
    </location>
</feature>
<evidence type="ECO:0000256" key="1">
    <source>
        <dbReference type="SAM" id="MobiDB-lite"/>
    </source>
</evidence>
<feature type="transmembrane region" description="Helical" evidence="2">
    <location>
        <begin position="52"/>
        <end position="73"/>
    </location>
</feature>
<dbReference type="AlphaFoldDB" id="A0A3N4G714"/>
<proteinExistence type="predicted"/>
<keyword evidence="2" id="KW-0812">Transmembrane</keyword>
<feature type="transmembrane region" description="Helical" evidence="2">
    <location>
        <begin position="138"/>
        <end position="166"/>
    </location>
</feature>
<gene>
    <name evidence="3" type="ORF">EF294_19365</name>
</gene>
<evidence type="ECO:0000256" key="2">
    <source>
        <dbReference type="SAM" id="Phobius"/>
    </source>
</evidence>
<name>A0A3N4G714_9ACTN</name>
<dbReference type="EMBL" id="RKMH01000018">
    <property type="protein sequence ID" value="RPA57197.1"/>
    <property type="molecule type" value="Genomic_DNA"/>
</dbReference>
<accession>A0A3N4G714</accession>
<dbReference type="Proteomes" id="UP000267536">
    <property type="component" value="Unassembled WGS sequence"/>
</dbReference>
<feature type="transmembrane region" description="Helical" evidence="2">
    <location>
        <begin position="93"/>
        <end position="111"/>
    </location>
</feature>
<feature type="transmembrane region" description="Helical" evidence="2">
    <location>
        <begin position="12"/>
        <end position="31"/>
    </location>
</feature>
<comment type="caution">
    <text evidence="3">The sequence shown here is derived from an EMBL/GenBank/DDBJ whole genome shotgun (WGS) entry which is preliminary data.</text>
</comment>
<feature type="region of interest" description="Disordered" evidence="1">
    <location>
        <begin position="317"/>
        <end position="338"/>
    </location>
</feature>
<keyword evidence="2" id="KW-1133">Transmembrane helix</keyword>
<evidence type="ECO:0000313" key="4">
    <source>
        <dbReference type="Proteomes" id="UP000267536"/>
    </source>
</evidence>